<dbReference type="EMBL" id="VSIY01000003">
    <property type="protein sequence ID" value="TYB82860.1"/>
    <property type="molecule type" value="Genomic_DNA"/>
</dbReference>
<dbReference type="GO" id="GO:0032259">
    <property type="term" value="P:methylation"/>
    <property type="evidence" value="ECO:0007669"/>
    <property type="project" value="UniProtKB-KW"/>
</dbReference>
<keyword evidence="2 4" id="KW-0808">Transferase</keyword>
<dbReference type="Proteomes" id="UP000322080">
    <property type="component" value="Unassembled WGS sequence"/>
</dbReference>
<dbReference type="CDD" id="cd02440">
    <property type="entry name" value="AdoMet_MTases"/>
    <property type="match status" value="1"/>
</dbReference>
<proteinExistence type="predicted"/>
<dbReference type="AlphaFoldDB" id="A0A5D0RMJ3"/>
<keyword evidence="5" id="KW-1185">Reference proteome</keyword>
<dbReference type="RefSeq" id="WP_148375951.1">
    <property type="nucleotide sequence ID" value="NZ_VSIY01000003.1"/>
</dbReference>
<evidence type="ECO:0000256" key="2">
    <source>
        <dbReference type="ARBA" id="ARBA00022679"/>
    </source>
</evidence>
<organism evidence="4 5">
    <name type="scientific">Maritimibacter fusiformis</name>
    <dbReference type="NCBI Taxonomy" id="2603819"/>
    <lineage>
        <taxon>Bacteria</taxon>
        <taxon>Pseudomonadati</taxon>
        <taxon>Pseudomonadota</taxon>
        <taxon>Alphaproteobacteria</taxon>
        <taxon>Rhodobacterales</taxon>
        <taxon>Roseobacteraceae</taxon>
        <taxon>Maritimibacter</taxon>
    </lineage>
</organism>
<gene>
    <name evidence="4" type="ORF">FVF75_01370</name>
</gene>
<keyword evidence="1 4" id="KW-0489">Methyltransferase</keyword>
<dbReference type="PANTHER" id="PTHR43861:SF1">
    <property type="entry name" value="TRANS-ACONITATE 2-METHYLTRANSFERASE"/>
    <property type="match status" value="1"/>
</dbReference>
<evidence type="ECO:0000313" key="4">
    <source>
        <dbReference type="EMBL" id="TYB82860.1"/>
    </source>
</evidence>
<evidence type="ECO:0000256" key="1">
    <source>
        <dbReference type="ARBA" id="ARBA00022603"/>
    </source>
</evidence>
<dbReference type="GO" id="GO:0008168">
    <property type="term" value="F:methyltransferase activity"/>
    <property type="evidence" value="ECO:0007669"/>
    <property type="project" value="UniProtKB-KW"/>
</dbReference>
<name>A0A5D0RMJ3_9RHOB</name>
<protein>
    <submittedName>
        <fullName evidence="4">Class I SAM-dependent methyltransferase</fullName>
    </submittedName>
</protein>
<evidence type="ECO:0000313" key="5">
    <source>
        <dbReference type="Proteomes" id="UP000322080"/>
    </source>
</evidence>
<sequence>MTPDDILPTYERVAKGFARSRDRTLYERRWLDRALGYAPGRRVLDLGCGPGLPIASYLQDRRAEITGVDGAQAMVALFRQNLPHARVLHRDMRGLDLGEEFDLILAWNSLFHLSADDQRAMFPVFAAHARPRSVLVMTTGPEAGEAIGQVEGQQLYHASLSPADYQALLEGQGFEVLAFTPEDPDCNGHSVWMARYLGVT</sequence>
<reference evidence="4 5" key="1">
    <citation type="submission" date="2019-08" db="EMBL/GenBank/DDBJ databases">
        <title>Identification of a novel species of the genus Boseongicola.</title>
        <authorList>
            <person name="Zhang X.-Q."/>
        </authorList>
    </citation>
    <scope>NUCLEOTIDE SEQUENCE [LARGE SCALE GENOMIC DNA]</scope>
    <source>
        <strain evidence="4 5">HY14</strain>
    </source>
</reference>
<dbReference type="InterPro" id="IPR029063">
    <property type="entry name" value="SAM-dependent_MTases_sf"/>
</dbReference>
<dbReference type="InterPro" id="IPR041698">
    <property type="entry name" value="Methyltransf_25"/>
</dbReference>
<dbReference type="PANTHER" id="PTHR43861">
    <property type="entry name" value="TRANS-ACONITATE 2-METHYLTRANSFERASE-RELATED"/>
    <property type="match status" value="1"/>
</dbReference>
<dbReference type="SUPFAM" id="SSF53335">
    <property type="entry name" value="S-adenosyl-L-methionine-dependent methyltransferases"/>
    <property type="match status" value="1"/>
</dbReference>
<dbReference type="Pfam" id="PF13649">
    <property type="entry name" value="Methyltransf_25"/>
    <property type="match status" value="1"/>
</dbReference>
<dbReference type="Gene3D" id="3.40.50.150">
    <property type="entry name" value="Vaccinia Virus protein VP39"/>
    <property type="match status" value="1"/>
</dbReference>
<accession>A0A5D0RMJ3</accession>
<comment type="caution">
    <text evidence="4">The sequence shown here is derived from an EMBL/GenBank/DDBJ whole genome shotgun (WGS) entry which is preliminary data.</text>
</comment>
<feature type="domain" description="Methyltransferase" evidence="3">
    <location>
        <begin position="43"/>
        <end position="131"/>
    </location>
</feature>
<evidence type="ECO:0000259" key="3">
    <source>
        <dbReference type="Pfam" id="PF13649"/>
    </source>
</evidence>